<evidence type="ECO:0000256" key="4">
    <source>
        <dbReference type="ARBA" id="ARBA00023014"/>
    </source>
</evidence>
<dbReference type="Pfam" id="PF00355">
    <property type="entry name" value="Rieske"/>
    <property type="match status" value="1"/>
</dbReference>
<dbReference type="InterPro" id="IPR017941">
    <property type="entry name" value="Rieske_2Fe-2S"/>
</dbReference>
<dbReference type="GO" id="GO:0051537">
    <property type="term" value="F:2 iron, 2 sulfur cluster binding"/>
    <property type="evidence" value="ECO:0007669"/>
    <property type="project" value="UniProtKB-KW"/>
</dbReference>
<dbReference type="PROSITE" id="PS51296">
    <property type="entry name" value="RIESKE"/>
    <property type="match status" value="1"/>
</dbReference>
<dbReference type="eggNOG" id="COG0723">
    <property type="taxonomic scope" value="Bacteria"/>
</dbReference>
<proteinExistence type="predicted"/>
<dbReference type="InterPro" id="IPR014349">
    <property type="entry name" value="Rieske_Fe-S_prot"/>
</dbReference>
<dbReference type="Proteomes" id="UP000010467">
    <property type="component" value="Chromosome"/>
</dbReference>
<evidence type="ECO:0000256" key="8">
    <source>
        <dbReference type="SAM" id="Phobius"/>
    </source>
</evidence>
<dbReference type="Gene3D" id="2.102.10.10">
    <property type="entry name" value="Rieske [2Fe-2S] iron-sulphur domain"/>
    <property type="match status" value="1"/>
</dbReference>
<evidence type="ECO:0000313" key="11">
    <source>
        <dbReference type="Proteomes" id="UP000010467"/>
    </source>
</evidence>
<comment type="cofactor">
    <cofactor evidence="6">
        <name>[2Fe-2S] cluster</name>
        <dbReference type="ChEBI" id="CHEBI:190135"/>
    </cofactor>
</comment>
<dbReference type="InterPro" id="IPR036922">
    <property type="entry name" value="Rieske_2Fe-2S_sf"/>
</dbReference>
<dbReference type="PANTHER" id="PTHR10134">
    <property type="entry name" value="CYTOCHROME B-C1 COMPLEX SUBUNIT RIESKE, MITOCHONDRIAL"/>
    <property type="match status" value="1"/>
</dbReference>
<dbReference type="KEGG" id="dpd:Deipe_0751"/>
<keyword evidence="8" id="KW-0812">Transmembrane</keyword>
<dbReference type="EMBL" id="CP003382">
    <property type="protein sequence ID" value="AFZ66330.1"/>
    <property type="molecule type" value="Genomic_DNA"/>
</dbReference>
<dbReference type="GO" id="GO:0016020">
    <property type="term" value="C:membrane"/>
    <property type="evidence" value="ECO:0007669"/>
    <property type="project" value="InterPro"/>
</dbReference>
<organism evidence="10 11">
    <name type="scientific">Deinococcus peraridilitoris (strain DSM 19664 / LMG 22246 / CIP 109416 / KR-200)</name>
    <dbReference type="NCBI Taxonomy" id="937777"/>
    <lineage>
        <taxon>Bacteria</taxon>
        <taxon>Thermotogati</taxon>
        <taxon>Deinococcota</taxon>
        <taxon>Deinococci</taxon>
        <taxon>Deinococcales</taxon>
        <taxon>Deinococcaceae</taxon>
        <taxon>Deinococcus</taxon>
    </lineage>
</organism>
<dbReference type="SUPFAM" id="SSF50022">
    <property type="entry name" value="ISP domain"/>
    <property type="match status" value="1"/>
</dbReference>
<evidence type="ECO:0000256" key="7">
    <source>
        <dbReference type="SAM" id="MobiDB-lite"/>
    </source>
</evidence>
<evidence type="ECO:0000256" key="2">
    <source>
        <dbReference type="ARBA" id="ARBA00022723"/>
    </source>
</evidence>
<dbReference type="PRINTS" id="PR00162">
    <property type="entry name" value="RIESKE"/>
</dbReference>
<gene>
    <name evidence="10" type="ordered locus">Deipe_0751</name>
</gene>
<keyword evidence="1" id="KW-0001">2Fe-2S</keyword>
<dbReference type="HOGENOM" id="CLU_096353_0_0_0"/>
<feature type="transmembrane region" description="Helical" evidence="8">
    <location>
        <begin position="16"/>
        <end position="39"/>
    </location>
</feature>
<keyword evidence="2" id="KW-0479">Metal-binding</keyword>
<dbReference type="AlphaFoldDB" id="K9ZZY3"/>
<evidence type="ECO:0000259" key="9">
    <source>
        <dbReference type="PROSITE" id="PS51296"/>
    </source>
</evidence>
<evidence type="ECO:0000313" key="10">
    <source>
        <dbReference type="EMBL" id="AFZ66330.1"/>
    </source>
</evidence>
<name>K9ZZY3_DEIPD</name>
<keyword evidence="8" id="KW-1133">Transmembrane helix</keyword>
<accession>K9ZZY3</accession>
<evidence type="ECO:0000256" key="6">
    <source>
        <dbReference type="ARBA" id="ARBA00034078"/>
    </source>
</evidence>
<evidence type="ECO:0000256" key="3">
    <source>
        <dbReference type="ARBA" id="ARBA00023004"/>
    </source>
</evidence>
<sequence>MTRYRRIDPEITRRKFVNWALGVAAGITGLSFVTIVGSAKPVNRETPDKLPPAEGDILVYADGAQVGKPIDPKNLEPQPTRAYPQAKSGDGQPLVKSGDTNNLLLVSKFPEAQLKEPTDLESTAQGIVVYSAICQHLGCPVNWRNVDQTYLCPCHSGVYDPKQGCKVIGGPPPRPLPQLPIKVEGDQIIATGTFLIPPYGISETDFEEYKERAEEGNKG</sequence>
<dbReference type="STRING" id="937777.Deipe_0751"/>
<keyword evidence="4" id="KW-0411">Iron-sulfur</keyword>
<dbReference type="PATRIC" id="fig|937777.3.peg.757"/>
<reference evidence="11" key="1">
    <citation type="submission" date="2012-03" db="EMBL/GenBank/DDBJ databases">
        <title>Complete sequence of chromosome of Deinococcus peraridilitoris DSM 19664.</title>
        <authorList>
            <person name="Lucas S."/>
            <person name="Copeland A."/>
            <person name="Lapidus A."/>
            <person name="Glavina del Rio T."/>
            <person name="Dalin E."/>
            <person name="Tice H."/>
            <person name="Bruce D."/>
            <person name="Goodwin L."/>
            <person name="Pitluck S."/>
            <person name="Peters L."/>
            <person name="Mikhailova N."/>
            <person name="Lu M."/>
            <person name="Kyrpides N."/>
            <person name="Mavromatis K."/>
            <person name="Ivanova N."/>
            <person name="Brettin T."/>
            <person name="Detter J.C."/>
            <person name="Han C."/>
            <person name="Larimer F."/>
            <person name="Land M."/>
            <person name="Hauser L."/>
            <person name="Markowitz V."/>
            <person name="Cheng J.-F."/>
            <person name="Hugenholtz P."/>
            <person name="Woyke T."/>
            <person name="Wu D."/>
            <person name="Pukall R."/>
            <person name="Steenblock K."/>
            <person name="Brambilla E."/>
            <person name="Klenk H.-P."/>
            <person name="Eisen J.A."/>
        </authorList>
    </citation>
    <scope>NUCLEOTIDE SEQUENCE [LARGE SCALE GENOMIC DNA]</scope>
    <source>
        <strain evidence="11">DSM 19664 / LMG 22246 / CIP 109416 / KR-200</strain>
    </source>
</reference>
<keyword evidence="5" id="KW-1015">Disulfide bond</keyword>
<dbReference type="CDD" id="cd03467">
    <property type="entry name" value="Rieske"/>
    <property type="match status" value="1"/>
</dbReference>
<dbReference type="OrthoDB" id="9767869at2"/>
<protein>
    <submittedName>
        <fullName evidence="10">Rieske Fe-S protein</fullName>
    </submittedName>
</protein>
<dbReference type="RefSeq" id="WP_015234640.1">
    <property type="nucleotide sequence ID" value="NC_019793.1"/>
</dbReference>
<evidence type="ECO:0000256" key="5">
    <source>
        <dbReference type="ARBA" id="ARBA00023157"/>
    </source>
</evidence>
<keyword evidence="8" id="KW-0472">Membrane</keyword>
<dbReference type="InterPro" id="IPR005805">
    <property type="entry name" value="Rieske_Fe-S_prot_C"/>
</dbReference>
<keyword evidence="11" id="KW-1185">Reference proteome</keyword>
<evidence type="ECO:0000256" key="1">
    <source>
        <dbReference type="ARBA" id="ARBA00022714"/>
    </source>
</evidence>
<keyword evidence="3" id="KW-0408">Iron</keyword>
<feature type="domain" description="Rieske" evidence="9">
    <location>
        <begin position="101"/>
        <end position="190"/>
    </location>
</feature>
<feature type="region of interest" description="Disordered" evidence="7">
    <location>
        <begin position="68"/>
        <end position="94"/>
    </location>
</feature>
<dbReference type="GO" id="GO:0046872">
    <property type="term" value="F:metal ion binding"/>
    <property type="evidence" value="ECO:0007669"/>
    <property type="project" value="UniProtKB-KW"/>
</dbReference>